<evidence type="ECO:0000313" key="3">
    <source>
        <dbReference type="Proteomes" id="UP000187735"/>
    </source>
</evidence>
<evidence type="ECO:0000313" key="2">
    <source>
        <dbReference type="EMBL" id="APZ92919.1"/>
    </source>
</evidence>
<gene>
    <name evidence="2" type="ORF">Fuma_02531</name>
</gene>
<dbReference type="EMBL" id="CP017641">
    <property type="protein sequence ID" value="APZ92919.1"/>
    <property type="molecule type" value="Genomic_DNA"/>
</dbReference>
<reference evidence="2 3" key="1">
    <citation type="journal article" date="2016" name="Front. Microbiol.">
        <title>Fuerstia marisgermanicae gen. nov., sp. nov., an Unusual Member of the Phylum Planctomycetes from the German Wadden Sea.</title>
        <authorList>
            <person name="Kohn T."/>
            <person name="Heuer A."/>
            <person name="Jogler M."/>
            <person name="Vollmers J."/>
            <person name="Boedeker C."/>
            <person name="Bunk B."/>
            <person name="Rast P."/>
            <person name="Borchert D."/>
            <person name="Glockner I."/>
            <person name="Freese H.M."/>
            <person name="Klenk H.P."/>
            <person name="Overmann J."/>
            <person name="Kaster A.K."/>
            <person name="Rohde M."/>
            <person name="Wiegand S."/>
            <person name="Jogler C."/>
        </authorList>
    </citation>
    <scope>NUCLEOTIDE SEQUENCE [LARGE SCALE GENOMIC DNA]</scope>
    <source>
        <strain evidence="2 3">NH11</strain>
    </source>
</reference>
<evidence type="ECO:0000256" key="1">
    <source>
        <dbReference type="SAM" id="Phobius"/>
    </source>
</evidence>
<keyword evidence="3" id="KW-1185">Reference proteome</keyword>
<proteinExistence type="predicted"/>
<keyword evidence="1" id="KW-0812">Transmembrane</keyword>
<dbReference type="KEGG" id="fmr:Fuma_02531"/>
<feature type="transmembrane region" description="Helical" evidence="1">
    <location>
        <begin position="59"/>
        <end position="81"/>
    </location>
</feature>
<protein>
    <submittedName>
        <fullName evidence="2">Uncharacterized protein</fullName>
    </submittedName>
</protein>
<accession>A0A1P8WFS5</accession>
<name>A0A1P8WFS5_9PLAN</name>
<organism evidence="2 3">
    <name type="scientific">Fuerstiella marisgermanici</name>
    <dbReference type="NCBI Taxonomy" id="1891926"/>
    <lineage>
        <taxon>Bacteria</taxon>
        <taxon>Pseudomonadati</taxon>
        <taxon>Planctomycetota</taxon>
        <taxon>Planctomycetia</taxon>
        <taxon>Planctomycetales</taxon>
        <taxon>Planctomycetaceae</taxon>
        <taxon>Fuerstiella</taxon>
    </lineage>
</organism>
<keyword evidence="1" id="KW-1133">Transmembrane helix</keyword>
<keyword evidence="1" id="KW-0472">Membrane</keyword>
<dbReference type="RefSeq" id="WP_077024471.1">
    <property type="nucleotide sequence ID" value="NZ_CP017641.1"/>
</dbReference>
<dbReference type="AlphaFoldDB" id="A0A1P8WFS5"/>
<dbReference type="Proteomes" id="UP000187735">
    <property type="component" value="Chromosome"/>
</dbReference>
<dbReference type="OrthoDB" id="247402at2"/>
<sequence length="451" mass="51379">MTVHDGEWEERLRSKLGTPAEPNFNAWCDNYPEAVRALQCKPTIHSLARDETSTRRRPIVTIMKLTTAALLMTGIMTWLNYGGNSPSSVLFAEEIPGVDRVREISWATTFYTRISSKDGKESWIKKERQQWAYRHPNQLRETRMNSAGEVISIHITDYSVNRTLELLMKEKKAILKTSDHHHDPRGPFAWVGDELRKRNLNDSTRVKSISLGGEAEIDNLKANVVRVVTQDVERGKSSQHELYLDRNTKQLVGIWGPNDPSSTRAELESQVQKSGKAWYRIEPIAALTHEINLAPRLQNADFSLDVPQGFELETIAHPTVTEEEMLAFLKAAVRFHDGQFADSPFALYDEKKLNLEWTADENARSKEANALIAVIDKIRYRQIYQPALKRFISDNVVPDSFRYVGSGVKFGQADSLVCWYQTRIGETWRAVYGDLAVRTVTEDDLPFGVTQ</sequence>